<dbReference type="InterPro" id="IPR019874">
    <property type="entry name" value="RF_methyltr_PrmC"/>
</dbReference>
<dbReference type="GO" id="GO:0032259">
    <property type="term" value="P:methylation"/>
    <property type="evidence" value="ECO:0007669"/>
    <property type="project" value="UniProtKB-KW"/>
</dbReference>
<dbReference type="InterPro" id="IPR004556">
    <property type="entry name" value="HemK-like"/>
</dbReference>
<dbReference type="GO" id="GO:0003676">
    <property type="term" value="F:nucleic acid binding"/>
    <property type="evidence" value="ECO:0007669"/>
    <property type="project" value="InterPro"/>
</dbReference>
<dbReference type="EC" id="2.1.1.297" evidence="5"/>
<comment type="catalytic activity">
    <reaction evidence="4 5">
        <text>L-glutaminyl-[peptide chain release factor] + S-adenosyl-L-methionine = N(5)-methyl-L-glutaminyl-[peptide chain release factor] + S-adenosyl-L-homocysteine + H(+)</text>
        <dbReference type="Rhea" id="RHEA:42896"/>
        <dbReference type="Rhea" id="RHEA-COMP:10271"/>
        <dbReference type="Rhea" id="RHEA-COMP:10272"/>
        <dbReference type="ChEBI" id="CHEBI:15378"/>
        <dbReference type="ChEBI" id="CHEBI:30011"/>
        <dbReference type="ChEBI" id="CHEBI:57856"/>
        <dbReference type="ChEBI" id="CHEBI:59789"/>
        <dbReference type="ChEBI" id="CHEBI:61891"/>
        <dbReference type="EC" id="2.1.1.297"/>
    </reaction>
</comment>
<dbReference type="Gene3D" id="3.40.50.150">
    <property type="entry name" value="Vaccinia Virus protein VP39"/>
    <property type="match status" value="1"/>
</dbReference>
<dbReference type="CDD" id="cd02440">
    <property type="entry name" value="AdoMet_MTases"/>
    <property type="match status" value="1"/>
</dbReference>
<dbReference type="InterPro" id="IPR002052">
    <property type="entry name" value="DNA_methylase_N6_adenine_CS"/>
</dbReference>
<dbReference type="SUPFAM" id="SSF53335">
    <property type="entry name" value="S-adenosyl-L-methionine-dependent methyltransferases"/>
    <property type="match status" value="1"/>
</dbReference>
<gene>
    <name evidence="5 8" type="primary">prmC</name>
    <name evidence="8" type="ORF">H8702_01975</name>
</gene>
<comment type="function">
    <text evidence="5">Methylates the class 1 translation termination release factors RF1/PrfA and RF2/PrfB on the glutamine residue of the universally conserved GGQ motif.</text>
</comment>
<feature type="binding site" evidence="5">
    <location>
        <position position="185"/>
    </location>
    <ligand>
        <name>S-adenosyl-L-methionine</name>
        <dbReference type="ChEBI" id="CHEBI:59789"/>
    </ligand>
</feature>
<evidence type="ECO:0000256" key="5">
    <source>
        <dbReference type="HAMAP-Rule" id="MF_02126"/>
    </source>
</evidence>
<dbReference type="GO" id="GO:0102559">
    <property type="term" value="F:peptide chain release factor N(5)-glutamine methyltransferase activity"/>
    <property type="evidence" value="ECO:0007669"/>
    <property type="project" value="UniProtKB-EC"/>
</dbReference>
<dbReference type="OrthoDB" id="9800643at2"/>
<dbReference type="HAMAP" id="MF_02126">
    <property type="entry name" value="RF_methyltr_PrmC"/>
    <property type="match status" value="1"/>
</dbReference>
<dbReference type="PROSITE" id="PS00092">
    <property type="entry name" value="N6_MTASE"/>
    <property type="match status" value="1"/>
</dbReference>
<feature type="domain" description="Release factor glutamine methyltransferase N-terminal" evidence="7">
    <location>
        <begin position="7"/>
        <end position="74"/>
    </location>
</feature>
<organism evidence="8 9">
    <name type="scientific">Massiliimalia timonensis</name>
    <dbReference type="NCBI Taxonomy" id="1987501"/>
    <lineage>
        <taxon>Bacteria</taxon>
        <taxon>Bacillati</taxon>
        <taxon>Bacillota</taxon>
        <taxon>Clostridia</taxon>
        <taxon>Eubacteriales</taxon>
        <taxon>Oscillospiraceae</taxon>
        <taxon>Massiliimalia</taxon>
    </lineage>
</organism>
<feature type="binding site" evidence="5">
    <location>
        <begin position="185"/>
        <end position="188"/>
    </location>
    <ligand>
        <name>substrate</name>
    </ligand>
</feature>
<evidence type="ECO:0000259" key="7">
    <source>
        <dbReference type="Pfam" id="PF17827"/>
    </source>
</evidence>
<evidence type="ECO:0000259" key="6">
    <source>
        <dbReference type="Pfam" id="PF05175"/>
    </source>
</evidence>
<dbReference type="InterPro" id="IPR050320">
    <property type="entry name" value="N5-glutamine_MTase"/>
</dbReference>
<evidence type="ECO:0000256" key="4">
    <source>
        <dbReference type="ARBA" id="ARBA00048391"/>
    </source>
</evidence>
<accession>A0A8J6PD38</accession>
<protein>
    <recommendedName>
        <fullName evidence="5">Release factor glutamine methyltransferase</fullName>
        <shortName evidence="5">RF MTase</shortName>
        <ecNumber evidence="5">2.1.1.297</ecNumber>
    </recommendedName>
    <alternativeName>
        <fullName evidence="5">N5-glutamine methyltransferase PrmC</fullName>
    </alternativeName>
    <alternativeName>
        <fullName evidence="5">Protein-(glutamine-N5) MTase PrmC</fullName>
    </alternativeName>
    <alternativeName>
        <fullName evidence="5">Protein-glutamine N-methyltransferase PrmC</fullName>
    </alternativeName>
</protein>
<feature type="binding site" evidence="5">
    <location>
        <position position="142"/>
    </location>
    <ligand>
        <name>S-adenosyl-L-methionine</name>
        <dbReference type="ChEBI" id="CHEBI:59789"/>
    </ligand>
</feature>
<reference evidence="8" key="1">
    <citation type="submission" date="2020-08" db="EMBL/GenBank/DDBJ databases">
        <title>Genome public.</title>
        <authorList>
            <person name="Liu C."/>
            <person name="Sun Q."/>
        </authorList>
    </citation>
    <scope>NUCLEOTIDE SEQUENCE</scope>
    <source>
        <strain evidence="8">NSJ-15</strain>
    </source>
</reference>
<sequence>MKLKEFYRQTVRTLQESGIENARFESRQLLTGLFSLKETDLLSDRIEITPQQQATVENCCRKRCNGYPLQYLLGEWEFYGLPFDVGEGVLIPRQDTETLCEWVLQSCSKHQPERIIDLCSGSGCIAVTLAKYLTKSRVFALEKSEKAAEYCRRNIEKNRVPVTLLQDDAISPSTLETGFDLIVSNPPYISSKDREKLQKELSYEPEEALFAEEEGLFFYRKLTEVWKERLKPGGGLIYEVGIHQHQAVCDILEGHGFESVGTQKDLCGIDRIVFGKRPD</sequence>
<keyword evidence="3 5" id="KW-0949">S-adenosyl-L-methionine</keyword>
<keyword evidence="9" id="KW-1185">Reference proteome</keyword>
<dbReference type="Proteomes" id="UP000632659">
    <property type="component" value="Unassembled WGS sequence"/>
</dbReference>
<dbReference type="RefSeq" id="WP_093988307.1">
    <property type="nucleotide sequence ID" value="NZ_FYDD01000003.1"/>
</dbReference>
<feature type="domain" description="Methyltransferase small" evidence="6">
    <location>
        <begin position="104"/>
        <end position="202"/>
    </location>
</feature>
<evidence type="ECO:0000313" key="9">
    <source>
        <dbReference type="Proteomes" id="UP000632659"/>
    </source>
</evidence>
<evidence type="ECO:0000313" key="8">
    <source>
        <dbReference type="EMBL" id="MBC8609887.1"/>
    </source>
</evidence>
<comment type="caution">
    <text evidence="5">Lacks conserved residue(s) required for the propagation of feature annotation.</text>
</comment>
<dbReference type="NCBIfam" id="TIGR03534">
    <property type="entry name" value="RF_mod_PrmC"/>
    <property type="match status" value="1"/>
</dbReference>
<comment type="caution">
    <text evidence="8">The sequence shown here is derived from an EMBL/GenBank/DDBJ whole genome shotgun (WGS) entry which is preliminary data.</text>
</comment>
<dbReference type="EMBL" id="JACRTL010000001">
    <property type="protein sequence ID" value="MBC8609887.1"/>
    <property type="molecule type" value="Genomic_DNA"/>
</dbReference>
<dbReference type="InterPro" id="IPR007848">
    <property type="entry name" value="Small_mtfrase_dom"/>
</dbReference>
<evidence type="ECO:0000256" key="1">
    <source>
        <dbReference type="ARBA" id="ARBA00022603"/>
    </source>
</evidence>
<name>A0A8J6PD38_9FIRM</name>
<dbReference type="PANTHER" id="PTHR18895">
    <property type="entry name" value="HEMK METHYLTRANSFERASE"/>
    <property type="match status" value="1"/>
</dbReference>
<comment type="similarity">
    <text evidence="5">Belongs to the protein N5-glutamine methyltransferase family. PrmC subfamily.</text>
</comment>
<dbReference type="Pfam" id="PF05175">
    <property type="entry name" value="MTS"/>
    <property type="match status" value="1"/>
</dbReference>
<dbReference type="Pfam" id="PF17827">
    <property type="entry name" value="PrmC_N"/>
    <property type="match status" value="1"/>
</dbReference>
<dbReference type="AlphaFoldDB" id="A0A8J6PD38"/>
<dbReference type="InterPro" id="IPR029063">
    <property type="entry name" value="SAM-dependent_MTases_sf"/>
</dbReference>
<dbReference type="PANTHER" id="PTHR18895:SF74">
    <property type="entry name" value="MTRF1L RELEASE FACTOR GLUTAMINE METHYLTRANSFERASE"/>
    <property type="match status" value="1"/>
</dbReference>
<proteinExistence type="inferred from homology"/>
<evidence type="ECO:0000256" key="2">
    <source>
        <dbReference type="ARBA" id="ARBA00022679"/>
    </source>
</evidence>
<dbReference type="InterPro" id="IPR040758">
    <property type="entry name" value="PrmC_N"/>
</dbReference>
<keyword evidence="2 5" id="KW-0808">Transferase</keyword>
<dbReference type="NCBIfam" id="TIGR00536">
    <property type="entry name" value="hemK_fam"/>
    <property type="match status" value="1"/>
</dbReference>
<dbReference type="Gene3D" id="1.10.8.10">
    <property type="entry name" value="DNA helicase RuvA subunit, C-terminal domain"/>
    <property type="match status" value="1"/>
</dbReference>
<evidence type="ECO:0000256" key="3">
    <source>
        <dbReference type="ARBA" id="ARBA00022691"/>
    </source>
</evidence>
<keyword evidence="1 5" id="KW-0489">Methyltransferase</keyword>